<keyword evidence="6 11" id="KW-0812">Transmembrane</keyword>
<evidence type="ECO:0000256" key="3">
    <source>
        <dbReference type="ARBA" id="ARBA00022502"/>
    </source>
</evidence>
<evidence type="ECO:0000256" key="9">
    <source>
        <dbReference type="ARBA" id="ARBA00023136"/>
    </source>
</evidence>
<feature type="transmembrane region" description="Helical" evidence="11">
    <location>
        <begin position="18"/>
        <end position="38"/>
    </location>
</feature>
<keyword evidence="5" id="KW-0808">Transferase</keyword>
<dbReference type="GO" id="GO:0006506">
    <property type="term" value="P:GPI anchor biosynthetic process"/>
    <property type="evidence" value="ECO:0007669"/>
    <property type="project" value="UniProtKB-KW"/>
</dbReference>
<evidence type="ECO:0000256" key="7">
    <source>
        <dbReference type="ARBA" id="ARBA00022824"/>
    </source>
</evidence>
<keyword evidence="9 11" id="KW-0472">Membrane</keyword>
<comment type="similarity">
    <text evidence="10">Belongs to the glycosyltransferase 22 family. PIGZ subfamily.</text>
</comment>
<dbReference type="EC" id="2.4.1.-" evidence="11"/>
<proteinExistence type="inferred from homology"/>
<dbReference type="GeneID" id="34608664"/>
<evidence type="ECO:0000256" key="4">
    <source>
        <dbReference type="ARBA" id="ARBA00022676"/>
    </source>
</evidence>
<protein>
    <recommendedName>
        <fullName evidence="11">Mannosyltransferase</fullName>
        <ecNumber evidence="11">2.4.1.-</ecNumber>
    </recommendedName>
</protein>
<feature type="transmembrane region" description="Helical" evidence="11">
    <location>
        <begin position="58"/>
        <end position="77"/>
    </location>
</feature>
<gene>
    <name evidence="12" type="ORF">ASPZODRAFT_129134</name>
</gene>
<comment type="pathway">
    <text evidence="2">Glycolipid biosynthesis; glycosylphosphatidylinositol-anchor biosynthesis.</text>
</comment>
<keyword evidence="13" id="KW-1185">Reference proteome</keyword>
<dbReference type="RefSeq" id="XP_022583328.1">
    <property type="nucleotide sequence ID" value="XM_022722199.1"/>
</dbReference>
<dbReference type="GO" id="GO:0000026">
    <property type="term" value="F:alpha-1,2-mannosyltransferase activity"/>
    <property type="evidence" value="ECO:0007669"/>
    <property type="project" value="TreeGrafter"/>
</dbReference>
<dbReference type="VEuPathDB" id="FungiDB:ASPZODRAFT_129134"/>
<dbReference type="STRING" id="1073090.A0A1L9SNP9"/>
<reference evidence="13" key="1">
    <citation type="journal article" date="2017" name="Genome Biol.">
        <title>Comparative genomics reveals high biological diversity and specific adaptations in the industrially and medically important fungal genus Aspergillus.</title>
        <authorList>
            <person name="de Vries R.P."/>
            <person name="Riley R."/>
            <person name="Wiebenga A."/>
            <person name="Aguilar-Osorio G."/>
            <person name="Amillis S."/>
            <person name="Uchima C.A."/>
            <person name="Anderluh G."/>
            <person name="Asadollahi M."/>
            <person name="Askin M."/>
            <person name="Barry K."/>
            <person name="Battaglia E."/>
            <person name="Bayram O."/>
            <person name="Benocci T."/>
            <person name="Braus-Stromeyer S.A."/>
            <person name="Caldana C."/>
            <person name="Canovas D."/>
            <person name="Cerqueira G.C."/>
            <person name="Chen F."/>
            <person name="Chen W."/>
            <person name="Choi C."/>
            <person name="Clum A."/>
            <person name="Dos Santos R.A."/>
            <person name="Damasio A.R."/>
            <person name="Diallinas G."/>
            <person name="Emri T."/>
            <person name="Fekete E."/>
            <person name="Flipphi M."/>
            <person name="Freyberg S."/>
            <person name="Gallo A."/>
            <person name="Gournas C."/>
            <person name="Habgood R."/>
            <person name="Hainaut M."/>
            <person name="Harispe M.L."/>
            <person name="Henrissat B."/>
            <person name="Hilden K.S."/>
            <person name="Hope R."/>
            <person name="Hossain A."/>
            <person name="Karabika E."/>
            <person name="Karaffa L."/>
            <person name="Karanyi Z."/>
            <person name="Krasevec N."/>
            <person name="Kuo A."/>
            <person name="Kusch H."/>
            <person name="LaButti K."/>
            <person name="Lagendijk E.L."/>
            <person name="Lapidus A."/>
            <person name="Levasseur A."/>
            <person name="Lindquist E."/>
            <person name="Lipzen A."/>
            <person name="Logrieco A.F."/>
            <person name="MacCabe A."/>
            <person name="Maekelae M.R."/>
            <person name="Malavazi I."/>
            <person name="Melin P."/>
            <person name="Meyer V."/>
            <person name="Mielnichuk N."/>
            <person name="Miskei M."/>
            <person name="Molnar A.P."/>
            <person name="Mule G."/>
            <person name="Ngan C.Y."/>
            <person name="Orejas M."/>
            <person name="Orosz E."/>
            <person name="Ouedraogo J.P."/>
            <person name="Overkamp K.M."/>
            <person name="Park H.-S."/>
            <person name="Perrone G."/>
            <person name="Piumi F."/>
            <person name="Punt P.J."/>
            <person name="Ram A.F."/>
            <person name="Ramon A."/>
            <person name="Rauscher S."/>
            <person name="Record E."/>
            <person name="Riano-Pachon D.M."/>
            <person name="Robert V."/>
            <person name="Roehrig J."/>
            <person name="Ruller R."/>
            <person name="Salamov A."/>
            <person name="Salih N.S."/>
            <person name="Samson R.A."/>
            <person name="Sandor E."/>
            <person name="Sanguinetti M."/>
            <person name="Schuetze T."/>
            <person name="Sepcic K."/>
            <person name="Shelest E."/>
            <person name="Sherlock G."/>
            <person name="Sophianopoulou V."/>
            <person name="Squina F.M."/>
            <person name="Sun H."/>
            <person name="Susca A."/>
            <person name="Todd R.B."/>
            <person name="Tsang A."/>
            <person name="Unkles S.E."/>
            <person name="van de Wiele N."/>
            <person name="van Rossen-Uffink D."/>
            <person name="Oliveira J.V."/>
            <person name="Vesth T.C."/>
            <person name="Visser J."/>
            <person name="Yu J.-H."/>
            <person name="Zhou M."/>
            <person name="Andersen M.R."/>
            <person name="Archer D.B."/>
            <person name="Baker S.E."/>
            <person name="Benoit I."/>
            <person name="Brakhage A.A."/>
            <person name="Braus G.H."/>
            <person name="Fischer R."/>
            <person name="Frisvad J.C."/>
            <person name="Goldman G.H."/>
            <person name="Houbraken J."/>
            <person name="Oakley B."/>
            <person name="Pocsi I."/>
            <person name="Scazzocchio C."/>
            <person name="Seiboth B."/>
            <person name="vanKuyk P.A."/>
            <person name="Wortman J."/>
            <person name="Dyer P.S."/>
            <person name="Grigoriev I.V."/>
        </authorList>
    </citation>
    <scope>NUCLEOTIDE SEQUENCE [LARGE SCALE GENOMIC DNA]</scope>
    <source>
        <strain evidence="13">CBS 506.65</strain>
    </source>
</reference>
<feature type="transmembrane region" description="Helical" evidence="11">
    <location>
        <begin position="197"/>
        <end position="216"/>
    </location>
</feature>
<keyword evidence="7 11" id="KW-0256">Endoplasmic reticulum</keyword>
<feature type="non-terminal residue" evidence="12">
    <location>
        <position position="393"/>
    </location>
</feature>
<dbReference type="EMBL" id="KV878338">
    <property type="protein sequence ID" value="OJJ48818.1"/>
    <property type="molecule type" value="Genomic_DNA"/>
</dbReference>
<comment type="subcellular location">
    <subcellularLocation>
        <location evidence="1 11">Endoplasmic reticulum membrane</location>
        <topology evidence="1 11">Multi-pass membrane protein</topology>
    </subcellularLocation>
</comment>
<evidence type="ECO:0000256" key="2">
    <source>
        <dbReference type="ARBA" id="ARBA00004687"/>
    </source>
</evidence>
<dbReference type="PANTHER" id="PTHR22760:SF3">
    <property type="entry name" value="GPI MANNOSYLTRANSFERASE 4"/>
    <property type="match status" value="1"/>
</dbReference>
<evidence type="ECO:0000256" key="10">
    <source>
        <dbReference type="ARBA" id="ARBA00038466"/>
    </source>
</evidence>
<evidence type="ECO:0000256" key="6">
    <source>
        <dbReference type="ARBA" id="ARBA00022692"/>
    </source>
</evidence>
<dbReference type="Proteomes" id="UP000184188">
    <property type="component" value="Unassembled WGS sequence"/>
</dbReference>
<evidence type="ECO:0000313" key="12">
    <source>
        <dbReference type="EMBL" id="OJJ48818.1"/>
    </source>
</evidence>
<keyword evidence="3" id="KW-0337">GPI-anchor biosynthesis</keyword>
<sequence>MNPSRSANRVCSQRHSSFFASGVLSFVAVTGVFNRITFPAFLLVPGLQLLPHFWRRPVSFFSFVGFGIVFASIAVLVDTTFYNPSASLAEVFRAPIITPLNNLLYNSNTSNLALHGIHPRYQHVLANLPQLLGPAYVLIVLALFSRSNLTSWLRNIGFVSAVSATAMLSIFPHQEPRFLIPCVPLFLSCIRIRRSRIVLISWVVFNAAFGFLMGVYHQGGVVPTQLAMPSVVAARATSLQTQLPADTAVTATVFWWKTYSPPLWLLGDNQYPLPLDIQTRDLMGISGAEMIQELDKAVPACTAEGSVTPPTQLVFLVAPHSNTFLDLYTASSPSDLDSGGTPAAPFELDAVWSYRNHINLDDLDFGSDGVIATITRVVGRRGLDVWAVQRSGC</sequence>
<evidence type="ECO:0000256" key="1">
    <source>
        <dbReference type="ARBA" id="ARBA00004477"/>
    </source>
</evidence>
<evidence type="ECO:0000256" key="5">
    <source>
        <dbReference type="ARBA" id="ARBA00022679"/>
    </source>
</evidence>
<comment type="caution">
    <text evidence="11">Lacks conserved residue(s) required for the propagation of feature annotation.</text>
</comment>
<dbReference type="InterPro" id="IPR005599">
    <property type="entry name" value="GPI_mannosylTrfase"/>
</dbReference>
<dbReference type="GO" id="GO:0005789">
    <property type="term" value="C:endoplasmic reticulum membrane"/>
    <property type="evidence" value="ECO:0007669"/>
    <property type="project" value="UniProtKB-SubCell"/>
</dbReference>
<keyword evidence="8 11" id="KW-1133">Transmembrane helix</keyword>
<organism evidence="12 13">
    <name type="scientific">Penicilliopsis zonata CBS 506.65</name>
    <dbReference type="NCBI Taxonomy" id="1073090"/>
    <lineage>
        <taxon>Eukaryota</taxon>
        <taxon>Fungi</taxon>
        <taxon>Dikarya</taxon>
        <taxon>Ascomycota</taxon>
        <taxon>Pezizomycotina</taxon>
        <taxon>Eurotiomycetes</taxon>
        <taxon>Eurotiomycetidae</taxon>
        <taxon>Eurotiales</taxon>
        <taxon>Aspergillaceae</taxon>
        <taxon>Penicilliopsis</taxon>
    </lineage>
</organism>
<keyword evidence="4 11" id="KW-0328">Glycosyltransferase</keyword>
<dbReference type="AlphaFoldDB" id="A0A1L9SNP9"/>
<evidence type="ECO:0000256" key="11">
    <source>
        <dbReference type="RuleBase" id="RU363075"/>
    </source>
</evidence>
<name>A0A1L9SNP9_9EURO</name>
<dbReference type="Pfam" id="PF03901">
    <property type="entry name" value="Glyco_transf_22"/>
    <property type="match status" value="1"/>
</dbReference>
<evidence type="ECO:0000313" key="13">
    <source>
        <dbReference type="Proteomes" id="UP000184188"/>
    </source>
</evidence>
<dbReference type="OrthoDB" id="10066429at2759"/>
<evidence type="ECO:0000256" key="8">
    <source>
        <dbReference type="ARBA" id="ARBA00022989"/>
    </source>
</evidence>
<dbReference type="PANTHER" id="PTHR22760">
    <property type="entry name" value="GLYCOSYLTRANSFERASE"/>
    <property type="match status" value="1"/>
</dbReference>
<accession>A0A1L9SNP9</accession>